<protein>
    <recommendedName>
        <fullName evidence="3">Acyloxyacyl hydrolase</fullName>
    </recommendedName>
</protein>
<organism evidence="1 2">
    <name type="scientific">Marinifilum caeruleilacunae</name>
    <dbReference type="NCBI Taxonomy" id="2499076"/>
    <lineage>
        <taxon>Bacteria</taxon>
        <taxon>Pseudomonadati</taxon>
        <taxon>Bacteroidota</taxon>
        <taxon>Bacteroidia</taxon>
        <taxon>Marinilabiliales</taxon>
        <taxon>Marinifilaceae</taxon>
    </lineage>
</organism>
<evidence type="ECO:0008006" key="3">
    <source>
        <dbReference type="Google" id="ProtNLM"/>
    </source>
</evidence>
<sequence length="178" mass="20430">MKKVIVILSILVLSVPAKSQKQELQNQDKSIFGLQAGFLGAWIYGEYEVLNKVAIRGEMGIDIGAWGSFYDDRSFLFSSPVFTLEPRWYSKENRDKGFFLALKTSYTFDWFEVGSRKEKMGAFLCIPSIGMRRAIGKHFDYEIGAGWGFQRRYTKDLGFSHNMDGPAPNIRLRIGYHF</sequence>
<evidence type="ECO:0000313" key="1">
    <source>
        <dbReference type="EMBL" id="NOU58873.1"/>
    </source>
</evidence>
<comment type="caution">
    <text evidence="1">The sequence shown here is derived from an EMBL/GenBank/DDBJ whole genome shotgun (WGS) entry which is preliminary data.</text>
</comment>
<evidence type="ECO:0000313" key="2">
    <source>
        <dbReference type="Proteomes" id="UP000732105"/>
    </source>
</evidence>
<accession>A0ABX1WS02</accession>
<dbReference type="EMBL" id="RZNH01000003">
    <property type="protein sequence ID" value="NOU58873.1"/>
    <property type="molecule type" value="Genomic_DNA"/>
</dbReference>
<dbReference type="Proteomes" id="UP000732105">
    <property type="component" value="Unassembled WGS sequence"/>
</dbReference>
<name>A0ABX1WS02_9BACT</name>
<proteinExistence type="predicted"/>
<reference evidence="1 2" key="1">
    <citation type="submission" date="2018-12" db="EMBL/GenBank/DDBJ databases">
        <title>Marinifilum JC070 sp. nov., a marine bacterium isolated from Yongle Blue Hole in the South China Sea.</title>
        <authorList>
            <person name="Fu T."/>
        </authorList>
    </citation>
    <scope>NUCLEOTIDE SEQUENCE [LARGE SCALE GENOMIC DNA]</scope>
    <source>
        <strain evidence="1 2">JC070</strain>
    </source>
</reference>
<keyword evidence="2" id="KW-1185">Reference proteome</keyword>
<dbReference type="RefSeq" id="WP_171594151.1">
    <property type="nucleotide sequence ID" value="NZ_RZNH01000003.1"/>
</dbReference>
<gene>
    <name evidence="1" type="ORF">ELS83_03515</name>
</gene>